<dbReference type="EMBL" id="LGTC01000001">
    <property type="protein sequence ID" value="KNY29980.1"/>
    <property type="molecule type" value="Genomic_DNA"/>
</dbReference>
<feature type="binding site" evidence="9">
    <location>
        <begin position="275"/>
        <end position="277"/>
    </location>
    <ligand>
        <name>2-[(2R,5Z)-2-carboxy-4-methylthiazol-5(2H)-ylidene]ethyl phosphate</name>
        <dbReference type="ChEBI" id="CHEBI:62899"/>
    </ligand>
</feature>
<protein>
    <recommendedName>
        <fullName evidence="9">Thiamine-phosphate synthase</fullName>
        <shortName evidence="9">TP synthase</shortName>
        <shortName evidence="9">TPS</shortName>
        <ecNumber evidence="9">2.5.1.3</ecNumber>
    </recommendedName>
    <alternativeName>
        <fullName evidence="9">Thiamine-phosphate pyrophosphorylase</fullName>
        <shortName evidence="9">TMP pyrophosphorylase</shortName>
        <shortName evidence="9">TMP-PPase</shortName>
    </alternativeName>
</protein>
<feature type="binding site" evidence="9">
    <location>
        <begin position="178"/>
        <end position="182"/>
    </location>
    <ligand>
        <name>4-amino-2-methyl-5-(diphosphooxymethyl)pyrimidine</name>
        <dbReference type="ChEBI" id="CHEBI:57841"/>
    </ligand>
</feature>
<feature type="binding site" evidence="9">
    <location>
        <position position="210"/>
    </location>
    <ligand>
        <name>4-amino-2-methyl-5-(diphosphooxymethyl)pyrimidine</name>
        <dbReference type="ChEBI" id="CHEBI:57841"/>
    </ligand>
</feature>
<evidence type="ECO:0000313" key="15">
    <source>
        <dbReference type="Proteomes" id="UP000036923"/>
    </source>
</evidence>
<dbReference type="InterPro" id="IPR041397">
    <property type="entry name" value="ThiD2"/>
</dbReference>
<dbReference type="GO" id="GO:0009229">
    <property type="term" value="P:thiamine diphosphate biosynthetic process"/>
    <property type="evidence" value="ECO:0007669"/>
    <property type="project" value="UniProtKB-UniRule"/>
</dbReference>
<comment type="caution">
    <text evidence="14">The sequence shown here is derived from an EMBL/GenBank/DDBJ whole genome shotgun (WGS) entry which is preliminary data.</text>
</comment>
<comment type="pathway">
    <text evidence="1 9 11">Cofactor biosynthesis; thiamine diphosphate biosynthesis; thiamine phosphate from 4-amino-2-methyl-5-diphosphomethylpyrimidine and 4-methyl-5-(2-phosphoethyl)-thiazole: step 1/1.</text>
</comment>
<feature type="domain" description="ThiD2" evidence="13">
    <location>
        <begin position="6"/>
        <end position="130"/>
    </location>
</feature>
<accession>A0A0L6JWI3</accession>
<dbReference type="RefSeq" id="WP_160317757.1">
    <property type="nucleotide sequence ID" value="NZ_JQKC01000022.1"/>
</dbReference>
<dbReference type="InterPro" id="IPR034291">
    <property type="entry name" value="TMP_synthase"/>
</dbReference>
<keyword evidence="2 9" id="KW-0808">Transferase</keyword>
<comment type="cofactor">
    <cofactor evidence="9">
        <name>Mg(2+)</name>
        <dbReference type="ChEBI" id="CHEBI:18420"/>
    </cofactor>
    <text evidence="9">Binds 1 Mg(2+) ion per subunit.</text>
</comment>
<evidence type="ECO:0000259" key="12">
    <source>
        <dbReference type="Pfam" id="PF02581"/>
    </source>
</evidence>
<dbReference type="InterPro" id="IPR036206">
    <property type="entry name" value="ThiamineP_synth_sf"/>
</dbReference>
<dbReference type="UniPathway" id="UPA00060">
    <property type="reaction ID" value="UER00141"/>
</dbReference>
<feature type="binding site" evidence="9">
    <location>
        <position position="211"/>
    </location>
    <ligand>
        <name>Mg(2+)</name>
        <dbReference type="ChEBI" id="CHEBI:18420"/>
    </ligand>
</feature>
<proteinExistence type="inferred from homology"/>
<evidence type="ECO:0000256" key="9">
    <source>
        <dbReference type="HAMAP-Rule" id="MF_00097"/>
    </source>
</evidence>
<dbReference type="GO" id="GO:0005737">
    <property type="term" value="C:cytoplasm"/>
    <property type="evidence" value="ECO:0007669"/>
    <property type="project" value="TreeGrafter"/>
</dbReference>
<evidence type="ECO:0000256" key="11">
    <source>
        <dbReference type="RuleBase" id="RU004253"/>
    </source>
</evidence>
<evidence type="ECO:0000256" key="3">
    <source>
        <dbReference type="ARBA" id="ARBA00022723"/>
    </source>
</evidence>
<comment type="catalytic activity">
    <reaction evidence="7 9 10">
        <text>2-(2-carboxy-4-methylthiazol-5-yl)ethyl phosphate + 4-amino-2-methyl-5-(diphosphooxymethyl)pyrimidine + 2 H(+) = thiamine phosphate + CO2 + diphosphate</text>
        <dbReference type="Rhea" id="RHEA:47848"/>
        <dbReference type="ChEBI" id="CHEBI:15378"/>
        <dbReference type="ChEBI" id="CHEBI:16526"/>
        <dbReference type="ChEBI" id="CHEBI:33019"/>
        <dbReference type="ChEBI" id="CHEBI:37575"/>
        <dbReference type="ChEBI" id="CHEBI:57841"/>
        <dbReference type="ChEBI" id="CHEBI:62890"/>
        <dbReference type="EC" id="2.5.1.3"/>
    </reaction>
</comment>
<keyword evidence="5 9" id="KW-0784">Thiamine biosynthesis</keyword>
<dbReference type="Proteomes" id="UP000036923">
    <property type="component" value="Unassembled WGS sequence"/>
</dbReference>
<evidence type="ECO:0000256" key="2">
    <source>
        <dbReference type="ARBA" id="ARBA00022679"/>
    </source>
</evidence>
<feature type="binding site" evidence="9">
    <location>
        <position position="278"/>
    </location>
    <ligand>
        <name>4-amino-2-methyl-5-(diphosphooxymethyl)pyrimidine</name>
        <dbReference type="ChEBI" id="CHEBI:57841"/>
    </ligand>
</feature>
<evidence type="ECO:0000256" key="5">
    <source>
        <dbReference type="ARBA" id="ARBA00022977"/>
    </source>
</evidence>
<dbReference type="NCBIfam" id="TIGR00693">
    <property type="entry name" value="thiE"/>
    <property type="match status" value="1"/>
</dbReference>
<dbReference type="GO" id="GO:0004789">
    <property type="term" value="F:thiamine-phosphate diphosphorylase activity"/>
    <property type="evidence" value="ECO:0007669"/>
    <property type="project" value="UniProtKB-UniRule"/>
</dbReference>
<organism evidence="14 15">
    <name type="scientific">Pseudobacteroides cellulosolvens ATCC 35603 = DSM 2933</name>
    <dbReference type="NCBI Taxonomy" id="398512"/>
    <lineage>
        <taxon>Bacteria</taxon>
        <taxon>Bacillati</taxon>
        <taxon>Bacillota</taxon>
        <taxon>Clostridia</taxon>
        <taxon>Eubacteriales</taxon>
        <taxon>Oscillospiraceae</taxon>
        <taxon>Pseudobacteroides</taxon>
    </lineage>
</organism>
<evidence type="ECO:0000256" key="8">
    <source>
        <dbReference type="ARBA" id="ARBA00047883"/>
    </source>
</evidence>
<dbReference type="GO" id="GO:0000287">
    <property type="term" value="F:magnesium ion binding"/>
    <property type="evidence" value="ECO:0007669"/>
    <property type="project" value="UniProtKB-UniRule"/>
</dbReference>
<dbReference type="InterPro" id="IPR022998">
    <property type="entry name" value="ThiamineP_synth_TenI"/>
</dbReference>
<dbReference type="GO" id="GO:0009228">
    <property type="term" value="P:thiamine biosynthetic process"/>
    <property type="evidence" value="ECO:0007669"/>
    <property type="project" value="UniProtKB-KW"/>
</dbReference>
<dbReference type="SUPFAM" id="SSF51391">
    <property type="entry name" value="Thiamin phosphate synthase"/>
    <property type="match status" value="1"/>
</dbReference>
<dbReference type="STRING" id="398512.Bccel_5257"/>
<evidence type="ECO:0000259" key="13">
    <source>
        <dbReference type="Pfam" id="PF17792"/>
    </source>
</evidence>
<name>A0A0L6JWI3_9FIRM</name>
<comment type="catalytic activity">
    <reaction evidence="6 9 10">
        <text>4-methyl-5-(2-phosphooxyethyl)-thiazole + 4-amino-2-methyl-5-(diphosphooxymethyl)pyrimidine + H(+) = thiamine phosphate + diphosphate</text>
        <dbReference type="Rhea" id="RHEA:22328"/>
        <dbReference type="ChEBI" id="CHEBI:15378"/>
        <dbReference type="ChEBI" id="CHEBI:33019"/>
        <dbReference type="ChEBI" id="CHEBI:37575"/>
        <dbReference type="ChEBI" id="CHEBI:57841"/>
        <dbReference type="ChEBI" id="CHEBI:58296"/>
        <dbReference type="EC" id="2.5.1.3"/>
    </reaction>
</comment>
<evidence type="ECO:0000256" key="10">
    <source>
        <dbReference type="RuleBase" id="RU003826"/>
    </source>
</evidence>
<gene>
    <name evidence="9" type="primary">thiE</name>
    <name evidence="14" type="ORF">Bccel_5257</name>
</gene>
<dbReference type="AlphaFoldDB" id="A0A0L6JWI3"/>
<comment type="function">
    <text evidence="9">Condenses 4-methyl-5-(beta-hydroxyethyl)thiazole monophosphate (THZ-P) and 2-methyl-4-amino-5-hydroxymethyl pyrimidine pyrophosphate (HMP-PP) to form thiamine monophosphate (TMP).</text>
</comment>
<dbReference type="FunFam" id="3.20.20.70:FF:000096">
    <property type="entry name" value="Thiamine-phosphate synthase"/>
    <property type="match status" value="1"/>
</dbReference>
<dbReference type="CDD" id="cd00564">
    <property type="entry name" value="TMP_TenI"/>
    <property type="match status" value="1"/>
</dbReference>
<dbReference type="InterPro" id="IPR016229">
    <property type="entry name" value="TMP_synthase_cyanobac_bac"/>
</dbReference>
<dbReference type="Pfam" id="PF02581">
    <property type="entry name" value="TMP-TENI"/>
    <property type="match status" value="1"/>
</dbReference>
<feature type="binding site" evidence="9">
    <location>
        <position position="306"/>
    </location>
    <ligand>
        <name>2-[(2R,5Z)-2-carboxy-4-methylthiazol-5(2H)-ylidene]ethyl phosphate</name>
        <dbReference type="ChEBI" id="CHEBI:62899"/>
    </ligand>
</feature>
<keyword evidence="3 9" id="KW-0479">Metal-binding</keyword>
<dbReference type="PATRIC" id="fig|398512.5.peg.5512"/>
<feature type="domain" description="Thiamine phosphate synthase/TenI" evidence="12">
    <location>
        <begin position="148"/>
        <end position="329"/>
    </location>
</feature>
<dbReference type="Gene3D" id="3.20.20.70">
    <property type="entry name" value="Aldolase class I"/>
    <property type="match status" value="1"/>
</dbReference>
<evidence type="ECO:0000313" key="14">
    <source>
        <dbReference type="EMBL" id="KNY29980.1"/>
    </source>
</evidence>
<comment type="similarity">
    <text evidence="9 10">Belongs to the thiamine-phosphate synthase family.</text>
</comment>
<evidence type="ECO:0000256" key="6">
    <source>
        <dbReference type="ARBA" id="ARBA00047334"/>
    </source>
</evidence>
<keyword evidence="15" id="KW-1185">Reference proteome</keyword>
<feature type="binding site" evidence="9">
    <location>
        <position position="249"/>
    </location>
    <ligand>
        <name>4-amino-2-methyl-5-(diphosphooxymethyl)pyrimidine</name>
        <dbReference type="ChEBI" id="CHEBI:57841"/>
    </ligand>
</feature>
<dbReference type="InterPro" id="IPR013785">
    <property type="entry name" value="Aldolase_TIM"/>
</dbReference>
<dbReference type="PIRSF" id="PIRSF000512">
    <property type="entry name" value="TMP_PPase_Cyanobac_prd"/>
    <property type="match status" value="1"/>
</dbReference>
<sequence>MEGFERLIDANINRASEGLRVLEDISRFSLNNRELTSKLKSLRHDTRKSMNGYAFDIIQYRDSEGDVGPSVSEKLGVDGKNDIRELVAANFKRAQEAIRSIEETLKIMGKDEVSRIYERIRYGLYTLEKEFSLALKPFVRIDCLKTDIYCLTAEEYSLGRDNIEVVSRMLEAGIKLIQYREKDKTMMEKYRQCIKIREMTYAAGATFIVNDNIELARSVMADGVHIGQDDLPLYAARQLVGNSMLIGVSTHSPEQAMKAIEGGADYIGVGPVFKTFTKKDVCDPVGFEYLDYAVQNVKIPFVAIGGIKLHNLKTVAEHGAKCVALVTEIVGAEDIGEVIASARNIMKGVNQNGI</sequence>
<evidence type="ECO:0000256" key="4">
    <source>
        <dbReference type="ARBA" id="ARBA00022842"/>
    </source>
</evidence>
<dbReference type="OrthoDB" id="9812206at2"/>
<dbReference type="eggNOG" id="COG0352">
    <property type="taxonomic scope" value="Bacteria"/>
</dbReference>
<dbReference type="EC" id="2.5.1.3" evidence="9"/>
<dbReference type="Pfam" id="PF17792">
    <property type="entry name" value="ThiD2"/>
    <property type="match status" value="1"/>
</dbReference>
<dbReference type="HAMAP" id="MF_00097">
    <property type="entry name" value="TMP_synthase"/>
    <property type="match status" value="1"/>
</dbReference>
<feature type="binding site" evidence="9">
    <location>
        <begin position="326"/>
        <end position="327"/>
    </location>
    <ligand>
        <name>2-[(2R,5Z)-2-carboxy-4-methylthiazol-5(2H)-ylidene]ethyl phosphate</name>
        <dbReference type="ChEBI" id="CHEBI:62899"/>
    </ligand>
</feature>
<comment type="catalytic activity">
    <reaction evidence="8 9 10">
        <text>2-[(2R,5Z)-2-carboxy-4-methylthiazol-5(2H)-ylidene]ethyl phosphate + 4-amino-2-methyl-5-(diphosphooxymethyl)pyrimidine + 2 H(+) = thiamine phosphate + CO2 + diphosphate</text>
        <dbReference type="Rhea" id="RHEA:47844"/>
        <dbReference type="ChEBI" id="CHEBI:15378"/>
        <dbReference type="ChEBI" id="CHEBI:16526"/>
        <dbReference type="ChEBI" id="CHEBI:33019"/>
        <dbReference type="ChEBI" id="CHEBI:37575"/>
        <dbReference type="ChEBI" id="CHEBI:57841"/>
        <dbReference type="ChEBI" id="CHEBI:62899"/>
        <dbReference type="EC" id="2.5.1.3"/>
    </reaction>
</comment>
<keyword evidence="4 9" id="KW-0460">Magnesium</keyword>
<dbReference type="PANTHER" id="PTHR20857:SF15">
    <property type="entry name" value="THIAMINE-PHOSPHATE SYNTHASE"/>
    <property type="match status" value="1"/>
</dbReference>
<reference evidence="15" key="1">
    <citation type="submission" date="2015-07" db="EMBL/GenBank/DDBJ databases">
        <title>Near-Complete Genome Sequence of the Cellulolytic Bacterium Bacteroides (Pseudobacteroides) cellulosolvens ATCC 35603.</title>
        <authorList>
            <person name="Dassa B."/>
            <person name="Utturkar S.M."/>
            <person name="Klingeman D.M."/>
            <person name="Hurt R.A."/>
            <person name="Keller M."/>
            <person name="Xu J."/>
            <person name="Reddy Y.H.K."/>
            <person name="Borovok I."/>
            <person name="Grinberg I.R."/>
            <person name="Lamed R."/>
            <person name="Zhivin O."/>
            <person name="Bayer E.A."/>
            <person name="Brown S.D."/>
        </authorList>
    </citation>
    <scope>NUCLEOTIDE SEQUENCE [LARGE SCALE GENOMIC DNA]</scope>
    <source>
        <strain evidence="15">DSM 2933</strain>
    </source>
</reference>
<feature type="binding site" evidence="9">
    <location>
        <position position="230"/>
    </location>
    <ligand>
        <name>Mg(2+)</name>
        <dbReference type="ChEBI" id="CHEBI:18420"/>
    </ligand>
</feature>
<evidence type="ECO:0000256" key="7">
    <source>
        <dbReference type="ARBA" id="ARBA00047851"/>
    </source>
</evidence>
<dbReference type="PANTHER" id="PTHR20857">
    <property type="entry name" value="THIAMINE-PHOSPHATE PYROPHOSPHORYLASE"/>
    <property type="match status" value="1"/>
</dbReference>
<evidence type="ECO:0000256" key="1">
    <source>
        <dbReference type="ARBA" id="ARBA00005165"/>
    </source>
</evidence>